<feature type="compositionally biased region" description="Basic and acidic residues" evidence="1">
    <location>
        <begin position="407"/>
        <end position="442"/>
    </location>
</feature>
<organism evidence="2 3">
    <name type="scientific">Ajellomyces capsulatus</name>
    <name type="common">Darling's disease fungus</name>
    <name type="synonym">Histoplasma capsulatum</name>
    <dbReference type="NCBI Taxonomy" id="5037"/>
    <lineage>
        <taxon>Eukaryota</taxon>
        <taxon>Fungi</taxon>
        <taxon>Dikarya</taxon>
        <taxon>Ascomycota</taxon>
        <taxon>Pezizomycotina</taxon>
        <taxon>Eurotiomycetes</taxon>
        <taxon>Eurotiomycetidae</taxon>
        <taxon>Onygenales</taxon>
        <taxon>Ajellomycetaceae</taxon>
        <taxon>Histoplasma</taxon>
    </lineage>
</organism>
<accession>A0A8H8D6G7</accession>
<dbReference type="Pfam" id="PF09729">
    <property type="entry name" value="Gti1_Pac2"/>
    <property type="match status" value="1"/>
</dbReference>
<dbReference type="OrthoDB" id="5572844at2759"/>
<feature type="compositionally biased region" description="Acidic residues" evidence="1">
    <location>
        <begin position="107"/>
        <end position="117"/>
    </location>
</feature>
<comment type="caution">
    <text evidence="2">The sequence shown here is derived from an EMBL/GenBank/DDBJ whole genome shotgun (WGS) entry which is preliminary data.</text>
</comment>
<sequence>METYNGHVRTPADAIILFEACRIGLLPRVQRRLSEKERQSVKSGSVFVWDEREAGMRRWTDGKSWSASRVSGSFLTYREMEGKRGGSHGAQASRAGKTPDSNRGSDEDPGEGGEEGPDGYRYKPDGLMKQSFSITTSTGQHLHLISYYARSHPTAPGLNQPSTDPALRHIRPQKGLYPESSVNDQQNLPVVTRGPMPAPGFSISPHSLPYARSGPTHPQTFVPAPYSWPPPPITNAPHAAVLPYAAYLPPLGAPNGHSSLPYGQHPHHPQLPAPYERSVHPADSTLPPPMHPQPGTVSGQAVPFYSPTRSPRTQPPTILGAPRMGSPGHPNHVQANGTQPNHAPSPPPLKNIPLHGNGSQENTNSAILSSSATKVPSINALMNGPLPPSALAPSGALSNILDGSRPQAKENGRDNRSPKPHRGPSDGPKDIPSEKIGFGEDMRALRQLDKVFTA</sequence>
<proteinExistence type="predicted"/>
<name>A0A8H8D6G7_AJECA</name>
<dbReference type="PANTHER" id="PTHR28027">
    <property type="entry name" value="TRANSCRIPTIONAL REGULATOR MIT1"/>
    <property type="match status" value="1"/>
</dbReference>
<dbReference type="EMBL" id="JAEVHI010000001">
    <property type="protein sequence ID" value="KAG5303695.1"/>
    <property type="molecule type" value="Genomic_DNA"/>
</dbReference>
<feature type="region of interest" description="Disordered" evidence="1">
    <location>
        <begin position="257"/>
        <end position="364"/>
    </location>
</feature>
<evidence type="ECO:0000256" key="1">
    <source>
        <dbReference type="SAM" id="MobiDB-lite"/>
    </source>
</evidence>
<evidence type="ECO:0000313" key="2">
    <source>
        <dbReference type="EMBL" id="KAG5303695.1"/>
    </source>
</evidence>
<evidence type="ECO:0000313" key="3">
    <source>
        <dbReference type="Proteomes" id="UP000670092"/>
    </source>
</evidence>
<feature type="compositionally biased region" description="Low complexity" evidence="1">
    <location>
        <begin position="306"/>
        <end position="317"/>
    </location>
</feature>
<reference evidence="2 3" key="1">
    <citation type="submission" date="2021-01" db="EMBL/GenBank/DDBJ databases">
        <title>Chromosome-level genome assembly of a human fungal pathogen reveals clustering of transcriptionally co-regulated genes.</title>
        <authorList>
            <person name="Voorhies M."/>
            <person name="Cohen S."/>
            <person name="Shea T.P."/>
            <person name="Petrus S."/>
            <person name="Munoz J.F."/>
            <person name="Poplawski S."/>
            <person name="Goldman W.E."/>
            <person name="Michael T."/>
            <person name="Cuomo C.A."/>
            <person name="Sil A."/>
            <person name="Beyhan S."/>
        </authorList>
    </citation>
    <scope>NUCLEOTIDE SEQUENCE [LARGE SCALE GENOMIC DNA]</scope>
    <source>
        <strain evidence="2 3">G184AR</strain>
    </source>
</reference>
<dbReference type="PANTHER" id="PTHR28027:SF1">
    <property type="entry name" value="CAMP INDEPENDENT REGULATORY PROTEIN (AFU_ORTHOLOGUE AFUA_3G09640)"/>
    <property type="match status" value="1"/>
</dbReference>
<dbReference type="InterPro" id="IPR018608">
    <property type="entry name" value="Gti1/Pac2"/>
</dbReference>
<protein>
    <submittedName>
        <fullName evidence="2">Camp independent regulatory protein</fullName>
    </submittedName>
</protein>
<dbReference type="GO" id="GO:0003677">
    <property type="term" value="F:DNA binding"/>
    <property type="evidence" value="ECO:0007669"/>
    <property type="project" value="TreeGrafter"/>
</dbReference>
<dbReference type="AlphaFoldDB" id="A0A8H8D6G7"/>
<feature type="compositionally biased region" description="Polar residues" evidence="1">
    <location>
        <begin position="333"/>
        <end position="342"/>
    </location>
</feature>
<dbReference type="Proteomes" id="UP000670092">
    <property type="component" value="Unassembled WGS sequence"/>
</dbReference>
<dbReference type="VEuPathDB" id="FungiDB:I7I52_01770"/>
<feature type="region of interest" description="Disordered" evidence="1">
    <location>
        <begin position="81"/>
        <end position="126"/>
    </location>
</feature>
<gene>
    <name evidence="2" type="primary">PAC2</name>
    <name evidence="2" type="ORF">I7I52_01770</name>
</gene>
<feature type="region of interest" description="Disordered" evidence="1">
    <location>
        <begin position="390"/>
        <end position="442"/>
    </location>
</feature>